<feature type="compositionally biased region" description="Basic and acidic residues" evidence="1">
    <location>
        <begin position="241"/>
        <end position="251"/>
    </location>
</feature>
<comment type="caution">
    <text evidence="2">The sequence shown here is derived from an EMBL/GenBank/DDBJ whole genome shotgun (WGS) entry which is preliminary data.</text>
</comment>
<gene>
    <name evidence="2" type="ORF">CASFOL_003829</name>
</gene>
<dbReference type="AlphaFoldDB" id="A0ABD3EIA5"/>
<evidence type="ECO:0000256" key="1">
    <source>
        <dbReference type="SAM" id="MobiDB-lite"/>
    </source>
</evidence>
<dbReference type="EMBL" id="JAVIJP010000005">
    <property type="protein sequence ID" value="KAL3654148.1"/>
    <property type="molecule type" value="Genomic_DNA"/>
</dbReference>
<sequence>MDESMDTDSRLEVSVSFGRFENDALSWEKWSSFSPNKYLEEVGNLSTPGSVAQKKAYFEAHYKKIAAKKAEDEMEQEKSKGLVSPSPDALGEVDCSANLFETKIKFDLSDDEKLVDEIVNVKLNVDVPNEAKCDSNDRVNGSVDVVNSDEDKYEANSVVVKCESSEIEESTDELSVSVDGPELNVGKDSISVVLETPSKDAHDIVENRVTRKNGREKQTSVLKKENPKPSARNITQKVTSIRKEKNSDTPKKKIAPSVTKVTKQLQAATPRISKPALTSTPVSASRGLKNNVNRPQLSKSNIFSARESKQATPSSLHMSLSLGPTNLVGGLAMMRKSLIMESMGDKDIVKKAFKTFQNRNNGSMGDEITSTVKHVAPTALEPKGSSFHTPTKRNIGPLKSTEKTATPRSHPVAKSNSLPSVKNTTAFSPHTVLKSKDKSEKRKEFLKKLEAKSIAREAANAQLSAKSSS</sequence>
<reference evidence="3" key="1">
    <citation type="journal article" date="2024" name="IScience">
        <title>Strigolactones Initiate the Formation of Haustorium-like Structures in Castilleja.</title>
        <authorList>
            <person name="Buerger M."/>
            <person name="Peterson D."/>
            <person name="Chory J."/>
        </authorList>
    </citation>
    <scope>NUCLEOTIDE SEQUENCE [LARGE SCALE GENOMIC DNA]</scope>
</reference>
<feature type="region of interest" description="Disordered" evidence="1">
    <location>
        <begin position="210"/>
        <end position="317"/>
    </location>
</feature>
<evidence type="ECO:0008006" key="4">
    <source>
        <dbReference type="Google" id="ProtNLM"/>
    </source>
</evidence>
<protein>
    <recommendedName>
        <fullName evidence="4">Protein WVD2-like 7</fullName>
    </recommendedName>
</protein>
<keyword evidence="3" id="KW-1185">Reference proteome</keyword>
<evidence type="ECO:0000313" key="3">
    <source>
        <dbReference type="Proteomes" id="UP001632038"/>
    </source>
</evidence>
<feature type="compositionally biased region" description="Polar residues" evidence="1">
    <location>
        <begin position="414"/>
        <end position="428"/>
    </location>
</feature>
<dbReference type="PANTHER" id="PTHR47286:SF2">
    <property type="entry name" value="F3I6.9 PROTEIN"/>
    <property type="match status" value="1"/>
</dbReference>
<organism evidence="2 3">
    <name type="scientific">Castilleja foliolosa</name>
    <dbReference type="NCBI Taxonomy" id="1961234"/>
    <lineage>
        <taxon>Eukaryota</taxon>
        <taxon>Viridiplantae</taxon>
        <taxon>Streptophyta</taxon>
        <taxon>Embryophyta</taxon>
        <taxon>Tracheophyta</taxon>
        <taxon>Spermatophyta</taxon>
        <taxon>Magnoliopsida</taxon>
        <taxon>eudicotyledons</taxon>
        <taxon>Gunneridae</taxon>
        <taxon>Pentapetalae</taxon>
        <taxon>asterids</taxon>
        <taxon>lamiids</taxon>
        <taxon>Lamiales</taxon>
        <taxon>Orobanchaceae</taxon>
        <taxon>Pedicularideae</taxon>
        <taxon>Castillejinae</taxon>
        <taxon>Castilleja</taxon>
    </lineage>
</organism>
<feature type="compositionally biased region" description="Basic and acidic residues" evidence="1">
    <location>
        <begin position="210"/>
        <end position="227"/>
    </location>
</feature>
<feature type="compositionally biased region" description="Polar residues" evidence="1">
    <location>
        <begin position="276"/>
        <end position="303"/>
    </location>
</feature>
<dbReference type="Proteomes" id="UP001632038">
    <property type="component" value="Unassembled WGS sequence"/>
</dbReference>
<proteinExistence type="predicted"/>
<name>A0ABD3EIA5_9LAMI</name>
<feature type="region of interest" description="Disordered" evidence="1">
    <location>
        <begin position="380"/>
        <end position="441"/>
    </location>
</feature>
<evidence type="ECO:0000313" key="2">
    <source>
        <dbReference type="EMBL" id="KAL3654148.1"/>
    </source>
</evidence>
<accession>A0ABD3EIA5</accession>
<dbReference type="PANTHER" id="PTHR47286">
    <property type="entry name" value="F3I6.9 PROTEIN"/>
    <property type="match status" value="1"/>
</dbReference>